<sequence>MKSFKSLLISSIIAVLFLTGTALAHFGVIMPSDDIIGEKDTKKITLKVYFMHPFEQEWLNMEKPKAFGVMLGDEKTDLLSTLVNKKVKGKNAWETTFTIKRPGDYIFYLEPQPYWEPAEEKFIAHYPKVVVQALGKEEGWDKEVGLPIEIVPLTRPYGLWVGNVFQGVVKLNGKPLPFADVEVEYFNESGKVKAPKEAYVTQVIKADANGVFTYAIPKAGWWGFAALTDATYKIKKDGKEYPVEIGGIIWVKAREMK</sequence>
<accession>A0AAU8GVJ8</accession>
<proteinExistence type="predicted"/>
<dbReference type="EMBL" id="CP144373">
    <property type="protein sequence ID" value="XCH46379.1"/>
    <property type="molecule type" value="Genomic_DNA"/>
</dbReference>
<name>A0AAU8GVJ8_9BACT</name>
<dbReference type="Pfam" id="PF10670">
    <property type="entry name" value="DUF4198"/>
    <property type="match status" value="1"/>
</dbReference>
<dbReference type="RefSeq" id="WP_353683914.1">
    <property type="nucleotide sequence ID" value="NZ_CP144373.1"/>
</dbReference>
<reference evidence="1" key="1">
    <citation type="submission" date="2024-01" db="EMBL/GenBank/DDBJ databases">
        <title>The first autotrophic representatives of the genus Thermodesulfovibrio.</title>
        <authorList>
            <person name="Maltseva A.I."/>
            <person name="Elcheninov A.G."/>
            <person name="Kublanov I.V."/>
            <person name="Lebedinsky A.V."/>
            <person name="Frolov E.N."/>
        </authorList>
    </citation>
    <scope>NUCLEOTIDE SEQUENCE</scope>
    <source>
        <strain evidence="1">3907-1M</strain>
    </source>
</reference>
<organism evidence="1">
    <name type="scientific">Thermodesulfovibrio autotrophicus</name>
    <dbReference type="NCBI Taxonomy" id="3118333"/>
    <lineage>
        <taxon>Bacteria</taxon>
        <taxon>Pseudomonadati</taxon>
        <taxon>Nitrospirota</taxon>
        <taxon>Thermodesulfovibrionia</taxon>
        <taxon>Thermodesulfovibrionales</taxon>
        <taxon>Thermodesulfovibrionaceae</taxon>
        <taxon>Thermodesulfovibrio</taxon>
    </lineage>
</organism>
<dbReference type="InterPro" id="IPR019613">
    <property type="entry name" value="DUF4198"/>
</dbReference>
<dbReference type="KEGG" id="taut:V4D30_08525"/>
<gene>
    <name evidence="1" type="ORF">V4D30_08525</name>
</gene>
<dbReference type="AlphaFoldDB" id="A0AAU8GVJ8"/>
<evidence type="ECO:0000313" key="1">
    <source>
        <dbReference type="EMBL" id="XCH46379.1"/>
    </source>
</evidence>
<protein>
    <submittedName>
        <fullName evidence="1">DUF4198 domain-containing protein</fullName>
    </submittedName>
</protein>